<dbReference type="FunFam" id="1.10.10.10:FF:000025">
    <property type="entry name" value="40S ribosomal protein S10"/>
    <property type="match status" value="1"/>
</dbReference>
<sequence length="155" mass="17745">MFIPSESRVAVMQYLFKEGVVVAKNDLRLKSHPHIEGVKNLHVVKFMQGFAARGLVKQQYAWRHYYWFLTNNGVNFLREYLNLPTTVVPATHKMTGKKIQIISTDRPKKQFKAGERPQYRNDRKTAPKEGETAVPQGTATEKPKTGGRGKGFQQQ</sequence>
<feature type="compositionally biased region" description="Basic and acidic residues" evidence="6">
    <location>
        <begin position="105"/>
        <end position="131"/>
    </location>
</feature>
<dbReference type="PANTHER" id="PTHR12146:SF0">
    <property type="entry name" value="RIBOSOMAL PROTEIN S10"/>
    <property type="match status" value="1"/>
</dbReference>
<dbReference type="Gene3D" id="1.10.10.10">
    <property type="entry name" value="Winged helix-like DNA-binding domain superfamily/Winged helix DNA-binding domain"/>
    <property type="match status" value="1"/>
</dbReference>
<dbReference type="Proteomes" id="UP000006671">
    <property type="component" value="Unassembled WGS sequence"/>
</dbReference>
<dbReference type="STRING" id="5762.D2VEA5"/>
<dbReference type="GeneID" id="8848297"/>
<dbReference type="GO" id="GO:0022627">
    <property type="term" value="C:cytosolic small ribosomal subunit"/>
    <property type="evidence" value="ECO:0007669"/>
    <property type="project" value="TreeGrafter"/>
</dbReference>
<dbReference type="InterPro" id="IPR036388">
    <property type="entry name" value="WH-like_DNA-bd_sf"/>
</dbReference>
<name>D2VEA5_NAEGR</name>
<keyword evidence="4 8" id="KW-0689">Ribosomal protein</keyword>
<dbReference type="OrthoDB" id="5211809at2759"/>
<reference evidence="8 9" key="1">
    <citation type="journal article" date="2010" name="Cell">
        <title>The genome of Naegleria gruberi illuminates early eukaryotic versatility.</title>
        <authorList>
            <person name="Fritz-Laylin L.K."/>
            <person name="Prochnik S.E."/>
            <person name="Ginger M.L."/>
            <person name="Dacks J.B."/>
            <person name="Carpenter M.L."/>
            <person name="Field M.C."/>
            <person name="Kuo A."/>
            <person name="Paredez A."/>
            <person name="Chapman J."/>
            <person name="Pham J."/>
            <person name="Shu S."/>
            <person name="Neupane R."/>
            <person name="Cipriano M."/>
            <person name="Mancuso J."/>
            <person name="Tu H."/>
            <person name="Salamov A."/>
            <person name="Lindquist E."/>
            <person name="Shapiro H."/>
            <person name="Lucas S."/>
            <person name="Grigoriev I.V."/>
            <person name="Cande W.Z."/>
            <person name="Fulton C."/>
            <person name="Rokhsar D.S."/>
            <person name="Dawson S.C."/>
        </authorList>
    </citation>
    <scope>NUCLEOTIDE SEQUENCE [LARGE SCALE GENOMIC DNA]</scope>
    <source>
        <strain evidence="8 9">NEG-M</strain>
    </source>
</reference>
<comment type="subcellular location">
    <subcellularLocation>
        <location evidence="1">Cytoplasm</location>
    </subcellularLocation>
</comment>
<feature type="compositionally biased region" description="Gly residues" evidence="6">
    <location>
        <begin position="146"/>
        <end position="155"/>
    </location>
</feature>
<feature type="region of interest" description="Disordered" evidence="6">
    <location>
        <begin position="99"/>
        <end position="155"/>
    </location>
</feature>
<dbReference type="InterPro" id="IPR005326">
    <property type="entry name" value="Plectin_eS10_N"/>
</dbReference>
<dbReference type="FunCoup" id="D2VEA5">
    <property type="interactions" value="430"/>
</dbReference>
<dbReference type="Pfam" id="PF03501">
    <property type="entry name" value="S10_plectin"/>
    <property type="match status" value="1"/>
</dbReference>
<keyword evidence="9" id="KW-1185">Reference proteome</keyword>
<gene>
    <name evidence="8" type="ORF">NAEGRDRAFT_39066</name>
</gene>
<evidence type="ECO:0000256" key="5">
    <source>
        <dbReference type="ARBA" id="ARBA00023274"/>
    </source>
</evidence>
<dbReference type="PANTHER" id="PTHR12146">
    <property type="entry name" value="40S RIBOSOMAL PROTEIN S10"/>
    <property type="match status" value="1"/>
</dbReference>
<evidence type="ECO:0000259" key="7">
    <source>
        <dbReference type="Pfam" id="PF03501"/>
    </source>
</evidence>
<dbReference type="RefSeq" id="XP_002677507.1">
    <property type="nucleotide sequence ID" value="XM_002677461.1"/>
</dbReference>
<evidence type="ECO:0000313" key="8">
    <source>
        <dbReference type="EMBL" id="EFC44763.1"/>
    </source>
</evidence>
<dbReference type="InterPro" id="IPR037447">
    <property type="entry name" value="Ribosomal_eS10"/>
</dbReference>
<dbReference type="KEGG" id="ngr:NAEGRDRAFT_39066"/>
<feature type="domain" description="Plectin/eS10 N-terminal" evidence="7">
    <location>
        <begin position="3"/>
        <end position="94"/>
    </location>
</feature>
<organism evidence="9">
    <name type="scientific">Naegleria gruberi</name>
    <name type="common">Amoeba</name>
    <dbReference type="NCBI Taxonomy" id="5762"/>
    <lineage>
        <taxon>Eukaryota</taxon>
        <taxon>Discoba</taxon>
        <taxon>Heterolobosea</taxon>
        <taxon>Tetramitia</taxon>
        <taxon>Eutetramitia</taxon>
        <taxon>Vahlkampfiidae</taxon>
        <taxon>Naegleria</taxon>
    </lineage>
</organism>
<protein>
    <submittedName>
        <fullName evidence="8">40S ribosomal protein S10</fullName>
    </submittedName>
</protein>
<dbReference type="eggNOG" id="KOG3344">
    <property type="taxonomic scope" value="Eukaryota"/>
</dbReference>
<evidence type="ECO:0000313" key="9">
    <source>
        <dbReference type="Proteomes" id="UP000006671"/>
    </source>
</evidence>
<keyword evidence="3" id="KW-0963">Cytoplasm</keyword>
<dbReference type="GO" id="GO:0003735">
    <property type="term" value="F:structural constituent of ribosome"/>
    <property type="evidence" value="ECO:0007669"/>
    <property type="project" value="TreeGrafter"/>
</dbReference>
<evidence type="ECO:0000256" key="6">
    <source>
        <dbReference type="SAM" id="MobiDB-lite"/>
    </source>
</evidence>
<comment type="similarity">
    <text evidence="2">Belongs to the eukaryotic ribosomal protein eS10 family.</text>
</comment>
<dbReference type="AlphaFoldDB" id="D2VEA5"/>
<keyword evidence="5" id="KW-0687">Ribonucleoprotein</keyword>
<evidence type="ECO:0000256" key="2">
    <source>
        <dbReference type="ARBA" id="ARBA00007278"/>
    </source>
</evidence>
<dbReference type="InParanoid" id="D2VEA5"/>
<proteinExistence type="inferred from homology"/>
<evidence type="ECO:0000256" key="1">
    <source>
        <dbReference type="ARBA" id="ARBA00004496"/>
    </source>
</evidence>
<dbReference type="OMA" id="KQQYAWR"/>
<accession>D2VEA5</accession>
<dbReference type="EMBL" id="GG738866">
    <property type="protein sequence ID" value="EFC44763.1"/>
    <property type="molecule type" value="Genomic_DNA"/>
</dbReference>
<evidence type="ECO:0000256" key="3">
    <source>
        <dbReference type="ARBA" id="ARBA00022490"/>
    </source>
</evidence>
<dbReference type="VEuPathDB" id="AmoebaDB:NAEGRDRAFT_39066"/>
<evidence type="ECO:0000256" key="4">
    <source>
        <dbReference type="ARBA" id="ARBA00022980"/>
    </source>
</evidence>
<dbReference type="GO" id="GO:0003723">
    <property type="term" value="F:RNA binding"/>
    <property type="evidence" value="ECO:0007669"/>
    <property type="project" value="TreeGrafter"/>
</dbReference>